<feature type="region of interest" description="Disordered" evidence="1">
    <location>
        <begin position="166"/>
        <end position="207"/>
    </location>
</feature>
<dbReference type="PANTHER" id="PTHR21529">
    <property type="entry name" value="MAMMARY TURMOR VIRUS RECEPTOR HOMOLOG 1, 2 MTVR1, 2"/>
    <property type="match status" value="1"/>
</dbReference>
<sequence length="1141" mass="127567">MAFNHQTVLSKDLETALAAFVAQGQIDSKSTLDAAILDLLVALQSANTDVASLLTAIIYKVDGLLEVVVASREEAAYTFRSKVLWALQNSAKHPNPIFITCTERIGAFLISIPPWIAVDQNIMIKHREFSANVMSGDATESKYLVNKEAELPEDLLIEPSKTKRFGKRHQRASSVSSTIQDPGRHRRRASTVVPKQPPSPTVATNRSPFPLEQLKGCLESYLDACIEEGVEEFAVDKLFRLLVPPATPQEAPDEPIPEPSLVPAKDLAQSPSTSFSLATIALHDILRDLSDTTKPKLGQWLVVVSQRGIKHLRKYFFHDRDTFSRIENAMRELAIGSFSTSNHLKLIEHDHGIPIYSADIGSNLRLLYHIDFGVPTNSTLESQFIRIFGPFPNAEIDITFWKAISAQLGRRGPEYILNCSVQTGDRKPSMSSSTTVSPIHSRPLNVSQCSEQELDVEIDDSQRLELHRILSLEKFVPLSDTFFDEVHRNELHVLTFTETGSYDTPAQDPSLGLSLLDMDENAEEEGHLPSKFSELKDSHFPLFATYDQLCMLLEADFNFRFEPSSLPIPQKGRAQVKQSAVRQPLVSFEYFDSQIWPRLDQRLKKGLHSALVFSEFMGIIKGSEASISKSSCYLGSAEYEEQNNRSALGDSADKSNIYSMFQTYQKLRPPASYDLADRAHALLAALQCKGVPGKGVDFLYVDEAQDNLIIDAAMLKALCPNPHGLFFAGDTAQTISVGSAFRFSELKAFLYRLERNDTHVRGGRRVPVDPHFFQLSTNYRSHGGIVKAAAFIVKLLDSYFQRSIDSLAPEAAHVNVSIHKPTFFSDMSNPADFSTFITEPNSGMVGLGARQVIIVRNESAASSLRAVIGRVAVILTLYESKGMEFNDVILYNFFTDSPGTVTDWRAMFLSQKEGRFFDDRRHSILRSELKSLYFGLTRARERVWIWEESGDGRVMEALLVASSLATVYKGGFVPRIAVRNQKTEWAEQAQQYFAKNLFSEAAFCFDRAGLSWWMAVAQTYKDRQDATRLGEEDPSRLPKFSKIAQAFDRLAQEGQSKENQESLRLLFTNAGECYTLASECISAAVAFLNAGKYTAAAYQYRMAGRFDQAIDILKRYGVDSDVAESITYAAKFVFTKRGDVR</sequence>
<proteinExistence type="predicted"/>
<name>A0A0C3L9I0_9AGAM</name>
<dbReference type="SUPFAM" id="SSF52540">
    <property type="entry name" value="P-loop containing nucleoside triphosphate hydrolases"/>
    <property type="match status" value="1"/>
</dbReference>
<dbReference type="InterPro" id="IPR027417">
    <property type="entry name" value="P-loop_NTPase"/>
</dbReference>
<dbReference type="HOGENOM" id="CLU_008853_0_0_1"/>
<dbReference type="AlphaFoldDB" id="A0A0C3L9I0"/>
<keyword evidence="3" id="KW-1185">Reference proteome</keyword>
<dbReference type="STRING" id="1051891.A0A0C3L9I0"/>
<accession>A0A0C3L9I0</accession>
<evidence type="ECO:0000313" key="2">
    <source>
        <dbReference type="EMBL" id="KIO30548.1"/>
    </source>
</evidence>
<gene>
    <name evidence="2" type="ORF">M407DRAFT_20436</name>
</gene>
<dbReference type="EMBL" id="KN822971">
    <property type="protein sequence ID" value="KIO30548.1"/>
    <property type="molecule type" value="Genomic_DNA"/>
</dbReference>
<reference evidence="2 3" key="1">
    <citation type="submission" date="2014-04" db="EMBL/GenBank/DDBJ databases">
        <authorList>
            <consortium name="DOE Joint Genome Institute"/>
            <person name="Kuo A."/>
            <person name="Girlanda M."/>
            <person name="Perotto S."/>
            <person name="Kohler A."/>
            <person name="Nagy L.G."/>
            <person name="Floudas D."/>
            <person name="Copeland A."/>
            <person name="Barry K.W."/>
            <person name="Cichocki N."/>
            <person name="Veneault-Fourrey C."/>
            <person name="LaButti K."/>
            <person name="Lindquist E.A."/>
            <person name="Lipzen A."/>
            <person name="Lundell T."/>
            <person name="Morin E."/>
            <person name="Murat C."/>
            <person name="Sun H."/>
            <person name="Tunlid A."/>
            <person name="Henrissat B."/>
            <person name="Grigoriev I.V."/>
            <person name="Hibbett D.S."/>
            <person name="Martin F."/>
            <person name="Nordberg H.P."/>
            <person name="Cantor M.N."/>
            <person name="Hua S.X."/>
        </authorList>
    </citation>
    <scope>NUCLEOTIDE SEQUENCE [LARGE SCALE GENOMIC DNA]</scope>
    <source>
        <strain evidence="2 3">MUT 4182</strain>
    </source>
</reference>
<dbReference type="Gene3D" id="3.40.50.300">
    <property type="entry name" value="P-loop containing nucleotide triphosphate hydrolases"/>
    <property type="match status" value="2"/>
</dbReference>
<evidence type="ECO:0000256" key="1">
    <source>
        <dbReference type="SAM" id="MobiDB-lite"/>
    </source>
</evidence>
<dbReference type="PANTHER" id="PTHR21529:SF4">
    <property type="entry name" value="TPR AND ANKYRIN REPEAT-CONTAINING PROTEIN 1"/>
    <property type="match status" value="1"/>
</dbReference>
<protein>
    <recommendedName>
        <fullName evidence="4">UvrD-like helicase ATP-binding domain-containing protein</fullName>
    </recommendedName>
</protein>
<reference evidence="3" key="2">
    <citation type="submission" date="2015-01" db="EMBL/GenBank/DDBJ databases">
        <title>Evolutionary Origins and Diversification of the Mycorrhizal Mutualists.</title>
        <authorList>
            <consortium name="DOE Joint Genome Institute"/>
            <consortium name="Mycorrhizal Genomics Consortium"/>
            <person name="Kohler A."/>
            <person name="Kuo A."/>
            <person name="Nagy L.G."/>
            <person name="Floudas D."/>
            <person name="Copeland A."/>
            <person name="Barry K.W."/>
            <person name="Cichocki N."/>
            <person name="Veneault-Fourrey C."/>
            <person name="LaButti K."/>
            <person name="Lindquist E.A."/>
            <person name="Lipzen A."/>
            <person name="Lundell T."/>
            <person name="Morin E."/>
            <person name="Murat C."/>
            <person name="Riley R."/>
            <person name="Ohm R."/>
            <person name="Sun H."/>
            <person name="Tunlid A."/>
            <person name="Henrissat B."/>
            <person name="Grigoriev I.V."/>
            <person name="Hibbett D.S."/>
            <person name="Martin F."/>
        </authorList>
    </citation>
    <scope>NUCLEOTIDE SEQUENCE [LARGE SCALE GENOMIC DNA]</scope>
    <source>
        <strain evidence="3">MUT 4182</strain>
    </source>
</reference>
<evidence type="ECO:0008006" key="4">
    <source>
        <dbReference type="Google" id="ProtNLM"/>
    </source>
</evidence>
<evidence type="ECO:0000313" key="3">
    <source>
        <dbReference type="Proteomes" id="UP000054248"/>
    </source>
</evidence>
<dbReference type="InterPro" id="IPR039904">
    <property type="entry name" value="TRANK1"/>
</dbReference>
<dbReference type="OrthoDB" id="3156807at2759"/>
<organism evidence="2 3">
    <name type="scientific">Tulasnella calospora MUT 4182</name>
    <dbReference type="NCBI Taxonomy" id="1051891"/>
    <lineage>
        <taxon>Eukaryota</taxon>
        <taxon>Fungi</taxon>
        <taxon>Dikarya</taxon>
        <taxon>Basidiomycota</taxon>
        <taxon>Agaricomycotina</taxon>
        <taxon>Agaricomycetes</taxon>
        <taxon>Cantharellales</taxon>
        <taxon>Tulasnellaceae</taxon>
        <taxon>Tulasnella</taxon>
    </lineage>
</organism>
<dbReference type="Proteomes" id="UP000054248">
    <property type="component" value="Unassembled WGS sequence"/>
</dbReference>